<feature type="compositionally biased region" description="Basic and acidic residues" evidence="3">
    <location>
        <begin position="135"/>
        <end position="146"/>
    </location>
</feature>
<keyword evidence="7" id="KW-1185">Reference proteome</keyword>
<dbReference type="InterPro" id="IPR000387">
    <property type="entry name" value="Tyr_Pase_dom"/>
</dbReference>
<dbReference type="Pfam" id="PF00782">
    <property type="entry name" value="DSPc"/>
    <property type="match status" value="1"/>
</dbReference>
<dbReference type="Gene3D" id="3.90.190.10">
    <property type="entry name" value="Protein tyrosine phosphatase superfamily"/>
    <property type="match status" value="1"/>
</dbReference>
<dbReference type="PROSITE" id="PS51181">
    <property type="entry name" value="PPASE_TENSIN"/>
    <property type="match status" value="1"/>
</dbReference>
<dbReference type="InterPro" id="IPR000340">
    <property type="entry name" value="Dual-sp_phosphatase_cat-dom"/>
</dbReference>
<dbReference type="PROSITE" id="PS00383">
    <property type="entry name" value="TYR_PHOSPHATASE_1"/>
    <property type="match status" value="1"/>
</dbReference>
<organism evidence="6 7">
    <name type="scientific">Microthyrium microscopicum</name>
    <dbReference type="NCBI Taxonomy" id="703497"/>
    <lineage>
        <taxon>Eukaryota</taxon>
        <taxon>Fungi</taxon>
        <taxon>Dikarya</taxon>
        <taxon>Ascomycota</taxon>
        <taxon>Pezizomycotina</taxon>
        <taxon>Dothideomycetes</taxon>
        <taxon>Dothideomycetes incertae sedis</taxon>
        <taxon>Microthyriales</taxon>
        <taxon>Microthyriaceae</taxon>
        <taxon>Microthyrium</taxon>
    </lineage>
</organism>
<dbReference type="CDD" id="cd14497">
    <property type="entry name" value="PTP_PTEN-like"/>
    <property type="match status" value="1"/>
</dbReference>
<evidence type="ECO:0000259" key="4">
    <source>
        <dbReference type="PROSITE" id="PS50056"/>
    </source>
</evidence>
<gene>
    <name evidence="6" type="ORF">BT63DRAFT_427193</name>
</gene>
<feature type="region of interest" description="Disordered" evidence="3">
    <location>
        <begin position="269"/>
        <end position="328"/>
    </location>
</feature>
<dbReference type="InterPro" id="IPR016130">
    <property type="entry name" value="Tyr_Pase_AS"/>
</dbReference>
<dbReference type="GO" id="GO:0005829">
    <property type="term" value="C:cytosol"/>
    <property type="evidence" value="ECO:0007669"/>
    <property type="project" value="TreeGrafter"/>
</dbReference>
<feature type="region of interest" description="Disordered" evidence="3">
    <location>
        <begin position="439"/>
        <end position="513"/>
    </location>
</feature>
<dbReference type="GO" id="GO:0043491">
    <property type="term" value="P:phosphatidylinositol 3-kinase/protein kinase B signal transduction"/>
    <property type="evidence" value="ECO:0007669"/>
    <property type="project" value="TreeGrafter"/>
</dbReference>
<dbReference type="GO" id="GO:0042995">
    <property type="term" value="C:cell projection"/>
    <property type="evidence" value="ECO:0007669"/>
    <property type="project" value="TreeGrafter"/>
</dbReference>
<evidence type="ECO:0000313" key="6">
    <source>
        <dbReference type="EMBL" id="KAF2666779.1"/>
    </source>
</evidence>
<dbReference type="InterPro" id="IPR029023">
    <property type="entry name" value="Tensin_phosphatase"/>
</dbReference>
<reference evidence="6" key="1">
    <citation type="journal article" date="2020" name="Stud. Mycol.">
        <title>101 Dothideomycetes genomes: a test case for predicting lifestyles and emergence of pathogens.</title>
        <authorList>
            <person name="Haridas S."/>
            <person name="Albert R."/>
            <person name="Binder M."/>
            <person name="Bloem J."/>
            <person name="Labutti K."/>
            <person name="Salamov A."/>
            <person name="Andreopoulos B."/>
            <person name="Baker S."/>
            <person name="Barry K."/>
            <person name="Bills G."/>
            <person name="Bluhm B."/>
            <person name="Cannon C."/>
            <person name="Castanera R."/>
            <person name="Culley D."/>
            <person name="Daum C."/>
            <person name="Ezra D."/>
            <person name="Gonzalez J."/>
            <person name="Henrissat B."/>
            <person name="Kuo A."/>
            <person name="Liang C."/>
            <person name="Lipzen A."/>
            <person name="Lutzoni F."/>
            <person name="Magnuson J."/>
            <person name="Mondo S."/>
            <person name="Nolan M."/>
            <person name="Ohm R."/>
            <person name="Pangilinan J."/>
            <person name="Park H.-J."/>
            <person name="Ramirez L."/>
            <person name="Alfaro M."/>
            <person name="Sun H."/>
            <person name="Tritt A."/>
            <person name="Yoshinaga Y."/>
            <person name="Zwiers L.-H."/>
            <person name="Turgeon B."/>
            <person name="Goodwin S."/>
            <person name="Spatafora J."/>
            <person name="Crous P."/>
            <person name="Grigoriev I."/>
        </authorList>
    </citation>
    <scope>NUCLEOTIDE SEQUENCE</scope>
    <source>
        <strain evidence="6">CBS 115976</strain>
    </source>
</reference>
<feature type="compositionally biased region" description="Polar residues" evidence="3">
    <location>
        <begin position="316"/>
        <end position="328"/>
    </location>
</feature>
<protein>
    <recommendedName>
        <fullName evidence="1">phosphatidylinositol-3,4,5-trisphosphate 3-phosphatase</fullName>
        <ecNumber evidence="1">3.1.3.67</ecNumber>
    </recommendedName>
</protein>
<dbReference type="InterPro" id="IPR051281">
    <property type="entry name" value="Dual-spec_lipid-protein_phosph"/>
</dbReference>
<dbReference type="AlphaFoldDB" id="A0A6A6U3C4"/>
<evidence type="ECO:0000256" key="3">
    <source>
        <dbReference type="SAM" id="MobiDB-lite"/>
    </source>
</evidence>
<dbReference type="PROSITE" id="PS50056">
    <property type="entry name" value="TYR_PHOSPHATASE_2"/>
    <property type="match status" value="1"/>
</dbReference>
<name>A0A6A6U3C4_9PEZI</name>
<dbReference type="PANTHER" id="PTHR12305">
    <property type="entry name" value="PHOSPHATASE WITH HOMOLOGY TO TENSIN"/>
    <property type="match status" value="1"/>
</dbReference>
<dbReference type="OrthoDB" id="16692at2759"/>
<feature type="domain" description="Tyrosine specific protein phosphatases" evidence="4">
    <location>
        <begin position="126"/>
        <end position="188"/>
    </location>
</feature>
<dbReference type="GO" id="GO:0016314">
    <property type="term" value="F:phosphatidylinositol-3,4,5-trisphosphate 3-phosphatase activity"/>
    <property type="evidence" value="ECO:0007669"/>
    <property type="project" value="UniProtKB-EC"/>
</dbReference>
<dbReference type="GO" id="GO:0004725">
    <property type="term" value="F:protein tyrosine phosphatase activity"/>
    <property type="evidence" value="ECO:0007669"/>
    <property type="project" value="TreeGrafter"/>
</dbReference>
<dbReference type="Proteomes" id="UP000799302">
    <property type="component" value="Unassembled WGS sequence"/>
</dbReference>
<feature type="domain" description="Phosphatase tensin-type" evidence="5">
    <location>
        <begin position="12"/>
        <end position="216"/>
    </location>
</feature>
<dbReference type="SUPFAM" id="SSF52799">
    <property type="entry name" value="(Phosphotyrosine protein) phosphatases II"/>
    <property type="match status" value="1"/>
</dbReference>
<sequence length="513" mass="57168">MTELLRQLVAGPRARHAEAKLDLCYVTEDIIVTSGPAVTYPSRAYRNPLPRLTAFLHSRHKDAWRIFEFRAEGTGYADKDVQGRISHFPWPDHHPPPFAVLPRLMAGMQEWLGETAVERGDEARHKSVAGLADSKGSEDKGDKEDPKRVAILHCKAGKGRSGTVACSYLISVRGWSVEEALTRFTERRMRPNWGDGVSIKSQRRWIGYLDRWAKNDKKYAEMKVKIVEVRIWGRREGTRVLVRGFIQEGKKIKVLHTWKDSDCDDIKIGDEIKPSESDPSLVRDSGSLSSGAKDSSKSSPLPNRDEDSGNIPSGPGTPQSESSFKLPTTIANPNPLTLCILQPVEPLILPTPDINIEVERRNRTSYGIPSVVTSTAHSWFNAYFEGRGPERNGDPERTGIYSVEWDAMDGLKGSSRRGVRAVEKISVVWELLEEEDARKEEKVVQGIHKEKDEAQKEPMPGSTQGQDDVKNDEIVKPGTDSSNNIVEGDPKLPSAESDVEEGLQSYGIKGEQV</sequence>
<feature type="compositionally biased region" description="Basic and acidic residues" evidence="3">
    <location>
        <begin position="439"/>
        <end position="456"/>
    </location>
</feature>
<dbReference type="GO" id="GO:0051896">
    <property type="term" value="P:regulation of phosphatidylinositol 3-kinase/protein kinase B signal transduction"/>
    <property type="evidence" value="ECO:0007669"/>
    <property type="project" value="TreeGrafter"/>
</dbReference>
<dbReference type="GO" id="GO:0046856">
    <property type="term" value="P:phosphatidylinositol dephosphorylation"/>
    <property type="evidence" value="ECO:0007669"/>
    <property type="project" value="TreeGrafter"/>
</dbReference>
<feature type="compositionally biased region" description="Low complexity" evidence="3">
    <location>
        <begin position="284"/>
        <end position="299"/>
    </location>
</feature>
<evidence type="ECO:0000256" key="1">
    <source>
        <dbReference type="ARBA" id="ARBA00013015"/>
    </source>
</evidence>
<dbReference type="EC" id="3.1.3.67" evidence="1"/>
<dbReference type="GO" id="GO:0005634">
    <property type="term" value="C:nucleus"/>
    <property type="evidence" value="ECO:0007669"/>
    <property type="project" value="TreeGrafter"/>
</dbReference>
<evidence type="ECO:0000256" key="2">
    <source>
        <dbReference type="ARBA" id="ARBA00022801"/>
    </source>
</evidence>
<accession>A0A6A6U3C4</accession>
<evidence type="ECO:0000313" key="7">
    <source>
        <dbReference type="Proteomes" id="UP000799302"/>
    </source>
</evidence>
<evidence type="ECO:0000259" key="5">
    <source>
        <dbReference type="PROSITE" id="PS51181"/>
    </source>
</evidence>
<dbReference type="PANTHER" id="PTHR12305:SF81">
    <property type="entry name" value="PHOSPHATIDYLINOSITOL 3,4,5-TRISPHOSPHATE 3-PHOSPHATASE AND DUAL-SPECIFICITY PROTEIN PHOSPHATASE PTEN"/>
    <property type="match status" value="1"/>
</dbReference>
<keyword evidence="2" id="KW-0378">Hydrolase</keyword>
<dbReference type="InterPro" id="IPR029021">
    <property type="entry name" value="Prot-tyrosine_phosphatase-like"/>
</dbReference>
<proteinExistence type="predicted"/>
<dbReference type="EMBL" id="MU004238">
    <property type="protein sequence ID" value="KAF2666779.1"/>
    <property type="molecule type" value="Genomic_DNA"/>
</dbReference>
<dbReference type="GO" id="GO:0005886">
    <property type="term" value="C:plasma membrane"/>
    <property type="evidence" value="ECO:0007669"/>
    <property type="project" value="TreeGrafter"/>
</dbReference>
<feature type="region of interest" description="Disordered" evidence="3">
    <location>
        <begin position="119"/>
        <end position="146"/>
    </location>
</feature>